<sequence>MTTALALYSGGLDSTLACRLIMEQGIRVVAVKFVTPFFGTALLADPQAYRDEVRRRYGIEVMLRDLTEPYLRMLAAPAHGYGKNFNPCVDCKILLMGEALRMLAEFDASFLISGEVLGQRPMSQRRDTLRVIERDSGCDDLLLRPLSARHLPPTRPEREGLVDRDRLLAFRGRNRTPQIELAARFGIEDYESPGGGCVLTDPNLAKRIRGLYEEASLVGKIPTAADIRLLLAGRVLRLPGGAWLVLGRNEPENDRLQTLALPTDWLLNLRDDPGPTAVLRRPATLAARIDAREREEQDLAAAATLVLRYAGKSCRARNRAVVRAETTGRARELATTPLADQVFADWHH</sequence>
<dbReference type="Pfam" id="PF02568">
    <property type="entry name" value="ThiI"/>
    <property type="match status" value="1"/>
</dbReference>
<keyword evidence="2" id="KW-0067">ATP-binding</keyword>
<dbReference type="PANTHER" id="PTHR11933">
    <property type="entry name" value="TRNA 5-METHYLAMINOMETHYL-2-THIOURIDYLATE -METHYLTRANSFERASE"/>
    <property type="match status" value="1"/>
</dbReference>
<protein>
    <submittedName>
        <fullName evidence="5">Thiamine biosynthesis protein</fullName>
    </submittedName>
</protein>
<comment type="caution">
    <text evidence="5">The sequence shown here is derived from an EMBL/GenBank/DDBJ whole genome shotgun (WGS) entry which is preliminary data.</text>
</comment>
<feature type="domain" description="NFACT protein RNA binding" evidence="4">
    <location>
        <begin position="233"/>
        <end position="346"/>
    </location>
</feature>
<reference evidence="5" key="1">
    <citation type="journal article" date="2020" name="mSystems">
        <title>Genome- and Community-Level Interaction Insights into Carbon Utilization and Element Cycling Functions of Hydrothermarchaeota in Hydrothermal Sediment.</title>
        <authorList>
            <person name="Zhou Z."/>
            <person name="Liu Y."/>
            <person name="Xu W."/>
            <person name="Pan J."/>
            <person name="Luo Z.H."/>
            <person name="Li M."/>
        </authorList>
    </citation>
    <scope>NUCLEOTIDE SEQUENCE [LARGE SCALE GENOMIC DNA]</scope>
    <source>
        <strain evidence="5">SpSt-1224</strain>
    </source>
</reference>
<dbReference type="AlphaFoldDB" id="A0A7C2TG43"/>
<gene>
    <name evidence="5" type="ORF">ENN98_03465</name>
</gene>
<evidence type="ECO:0000256" key="2">
    <source>
        <dbReference type="ARBA" id="ARBA00022840"/>
    </source>
</evidence>
<dbReference type="GO" id="GO:0004810">
    <property type="term" value="F:CCA tRNA nucleotidyltransferase activity"/>
    <property type="evidence" value="ECO:0007669"/>
    <property type="project" value="InterPro"/>
</dbReference>
<dbReference type="Pfam" id="PF18297">
    <property type="entry name" value="NFACT-R_2"/>
    <property type="match status" value="1"/>
</dbReference>
<name>A0A7C2TG43_9BACT</name>
<dbReference type="Gene3D" id="3.40.50.620">
    <property type="entry name" value="HUPs"/>
    <property type="match status" value="1"/>
</dbReference>
<dbReference type="InterPro" id="IPR020536">
    <property type="entry name" value="ThiI_AANH"/>
</dbReference>
<keyword evidence="1" id="KW-0547">Nucleotide-binding</keyword>
<evidence type="ECO:0000259" key="3">
    <source>
        <dbReference type="Pfam" id="PF02568"/>
    </source>
</evidence>
<organism evidence="5">
    <name type="scientific">Desulfurivibrio alkaliphilus</name>
    <dbReference type="NCBI Taxonomy" id="427923"/>
    <lineage>
        <taxon>Bacteria</taxon>
        <taxon>Pseudomonadati</taxon>
        <taxon>Thermodesulfobacteriota</taxon>
        <taxon>Desulfobulbia</taxon>
        <taxon>Desulfobulbales</taxon>
        <taxon>Desulfobulbaceae</taxon>
        <taxon>Desulfurivibrio</taxon>
    </lineage>
</organism>
<dbReference type="InterPro" id="IPR014729">
    <property type="entry name" value="Rossmann-like_a/b/a_fold"/>
</dbReference>
<proteinExistence type="predicted"/>
<accession>A0A7C2TG43</accession>
<evidence type="ECO:0000256" key="1">
    <source>
        <dbReference type="ARBA" id="ARBA00022741"/>
    </source>
</evidence>
<dbReference type="EMBL" id="DSDS01000077">
    <property type="protein sequence ID" value="HET97746.1"/>
    <property type="molecule type" value="Genomic_DNA"/>
</dbReference>
<evidence type="ECO:0000313" key="5">
    <source>
        <dbReference type="EMBL" id="HET97746.1"/>
    </source>
</evidence>
<evidence type="ECO:0000259" key="4">
    <source>
        <dbReference type="Pfam" id="PF18297"/>
    </source>
</evidence>
<feature type="domain" description="Thil AANH" evidence="3">
    <location>
        <begin position="3"/>
        <end position="146"/>
    </location>
</feature>
<dbReference type="Proteomes" id="UP000885986">
    <property type="component" value="Unassembled WGS sequence"/>
</dbReference>
<dbReference type="GO" id="GO:0005524">
    <property type="term" value="F:ATP binding"/>
    <property type="evidence" value="ECO:0007669"/>
    <property type="project" value="UniProtKB-KW"/>
</dbReference>
<dbReference type="PANTHER" id="PTHR11933:SF6">
    <property type="entry name" value="THIL AANH DOMAIN-CONTAINING PROTEIN"/>
    <property type="match status" value="1"/>
</dbReference>
<dbReference type="SUPFAM" id="SSF52402">
    <property type="entry name" value="Adenine nucleotide alpha hydrolases-like"/>
    <property type="match status" value="1"/>
</dbReference>
<dbReference type="InterPro" id="IPR059101">
    <property type="entry name" value="NFACT-R_2"/>
</dbReference>